<dbReference type="EMBL" id="JBJQND010000007">
    <property type="protein sequence ID" value="KAL3872420.1"/>
    <property type="molecule type" value="Genomic_DNA"/>
</dbReference>
<comment type="caution">
    <text evidence="3">The sequence shown here is derived from an EMBL/GenBank/DDBJ whole genome shotgun (WGS) entry which is preliminary data.</text>
</comment>
<protein>
    <recommendedName>
        <fullName evidence="5">TNFR-Cys domain-containing protein</fullName>
    </recommendedName>
</protein>
<sequence length="464" mass="52210">MILESSILLSLQGETDCPQEFDASSCDDIQRKDCYDTSVEGNCCNACSHWKYDISGCEYGDRRSDCQNISRKSCYETDIQNDCCFTCYYLYNDRYQGCEGDTSDRCSYTYSDCYNRSFEKACCETCYEVYNEHLIRDTDCIYGDKGRNCNYLSGRECYNDTKYQECCYHCYNDVRNNEMPNCLYGNKDSCDSIEPRDCYDTNIRDNCCETCNSWMNVHAANCLYGDSRPDCMLGECTAYSTEDKQQCCQTCKTLWPLSTTPSPYNTGLSSNIQTVSTSTMMSSTRQSNYDSTQMPNRTTQNQNLNSNAQTATGNSVVPAAVGGAIGGFVAVVLLLAVVYILWRRGYCTKSSPASVSEGKYSVGRTAADYMNNLGNQSSKKEAHLGQQENVYDYINPDDVNASSVISGPTVQYQYAGNQVGESYDNPQYARSHSEEMQLPQDNGGYLILQRDDNDSSHAYYSINK</sequence>
<feature type="compositionally biased region" description="Polar residues" evidence="1">
    <location>
        <begin position="285"/>
        <end position="309"/>
    </location>
</feature>
<evidence type="ECO:0000313" key="3">
    <source>
        <dbReference type="EMBL" id="KAL3872420.1"/>
    </source>
</evidence>
<keyword evidence="2" id="KW-0472">Membrane</keyword>
<reference evidence="3 4" key="1">
    <citation type="submission" date="2024-11" db="EMBL/GenBank/DDBJ databases">
        <title>Chromosome-level genome assembly of the freshwater bivalve Anodonta woodiana.</title>
        <authorList>
            <person name="Chen X."/>
        </authorList>
    </citation>
    <scope>NUCLEOTIDE SEQUENCE [LARGE SCALE GENOMIC DNA]</scope>
    <source>
        <strain evidence="3">MN2024</strain>
        <tissue evidence="3">Gills</tissue>
    </source>
</reference>
<evidence type="ECO:0000256" key="2">
    <source>
        <dbReference type="SAM" id="Phobius"/>
    </source>
</evidence>
<proteinExistence type="predicted"/>
<keyword evidence="2" id="KW-1133">Transmembrane helix</keyword>
<feature type="region of interest" description="Disordered" evidence="1">
    <location>
        <begin position="281"/>
        <end position="309"/>
    </location>
</feature>
<keyword evidence="4" id="KW-1185">Reference proteome</keyword>
<name>A0ABD3WEP8_SINWO</name>
<dbReference type="AlphaFoldDB" id="A0ABD3WEP8"/>
<evidence type="ECO:0008006" key="5">
    <source>
        <dbReference type="Google" id="ProtNLM"/>
    </source>
</evidence>
<organism evidence="3 4">
    <name type="scientific">Sinanodonta woodiana</name>
    <name type="common">Chinese pond mussel</name>
    <name type="synonym">Anodonta woodiana</name>
    <dbReference type="NCBI Taxonomy" id="1069815"/>
    <lineage>
        <taxon>Eukaryota</taxon>
        <taxon>Metazoa</taxon>
        <taxon>Spiralia</taxon>
        <taxon>Lophotrochozoa</taxon>
        <taxon>Mollusca</taxon>
        <taxon>Bivalvia</taxon>
        <taxon>Autobranchia</taxon>
        <taxon>Heteroconchia</taxon>
        <taxon>Palaeoheterodonta</taxon>
        <taxon>Unionida</taxon>
        <taxon>Unionoidea</taxon>
        <taxon>Unionidae</taxon>
        <taxon>Unioninae</taxon>
        <taxon>Sinanodonta</taxon>
    </lineage>
</organism>
<evidence type="ECO:0000256" key="1">
    <source>
        <dbReference type="SAM" id="MobiDB-lite"/>
    </source>
</evidence>
<evidence type="ECO:0000313" key="4">
    <source>
        <dbReference type="Proteomes" id="UP001634394"/>
    </source>
</evidence>
<accession>A0ABD3WEP8</accession>
<dbReference type="Proteomes" id="UP001634394">
    <property type="component" value="Unassembled WGS sequence"/>
</dbReference>
<feature type="transmembrane region" description="Helical" evidence="2">
    <location>
        <begin position="316"/>
        <end position="342"/>
    </location>
</feature>
<keyword evidence="2" id="KW-0812">Transmembrane</keyword>
<gene>
    <name evidence="3" type="ORF">ACJMK2_040347</name>
</gene>